<dbReference type="EMBL" id="NXIB02000017">
    <property type="protein sequence ID" value="PHX56542.1"/>
    <property type="molecule type" value="Genomic_DNA"/>
</dbReference>
<proteinExistence type="predicted"/>
<name>A0A2G4F454_9CYAN</name>
<organism evidence="1 2">
    <name type="scientific">Tychonema bourrellyi FEM_GT703</name>
    <dbReference type="NCBI Taxonomy" id="2040638"/>
    <lineage>
        <taxon>Bacteria</taxon>
        <taxon>Bacillati</taxon>
        <taxon>Cyanobacteriota</taxon>
        <taxon>Cyanophyceae</taxon>
        <taxon>Oscillatoriophycideae</taxon>
        <taxon>Oscillatoriales</taxon>
        <taxon>Microcoleaceae</taxon>
        <taxon>Tychonema</taxon>
    </lineage>
</organism>
<reference evidence="1" key="1">
    <citation type="submission" date="2017-10" db="EMBL/GenBank/DDBJ databases">
        <title>Draft genome sequence of the planktic cyanobacteria Tychonema bourrellyi isolated from alpine lentic freshwater.</title>
        <authorList>
            <person name="Tett A."/>
            <person name="Armanini F."/>
            <person name="Asnicar F."/>
            <person name="Boscaini A."/>
            <person name="Pasolli E."/>
            <person name="Zolfo M."/>
            <person name="Donati C."/>
            <person name="Salmaso N."/>
            <person name="Segata N."/>
        </authorList>
    </citation>
    <scope>NUCLEOTIDE SEQUENCE</scope>
    <source>
        <strain evidence="1">FEM_GT703</strain>
    </source>
</reference>
<sequence>MLTNPIKYVYKSQECFKLAISRSPLNQTIADRPRPGKPRSPWLLIAAIAQNPPISYQNPQSPQISPGINSSIQNPKSQIQNRLTAAPICGYALKLEVACL</sequence>
<protein>
    <submittedName>
        <fullName evidence="1">Uncharacterized protein</fullName>
    </submittedName>
</protein>
<dbReference type="AlphaFoldDB" id="A0A2G4F454"/>
<evidence type="ECO:0000313" key="2">
    <source>
        <dbReference type="Proteomes" id="UP000226442"/>
    </source>
</evidence>
<accession>A0A2G4F454</accession>
<evidence type="ECO:0000313" key="1">
    <source>
        <dbReference type="EMBL" id="PHX56542.1"/>
    </source>
</evidence>
<dbReference type="Proteomes" id="UP000226442">
    <property type="component" value="Unassembled WGS sequence"/>
</dbReference>
<keyword evidence="2" id="KW-1185">Reference proteome</keyword>
<gene>
    <name evidence="1" type="ORF">CP500_004645</name>
</gene>
<comment type="caution">
    <text evidence="1">The sequence shown here is derived from an EMBL/GenBank/DDBJ whole genome shotgun (WGS) entry which is preliminary data.</text>
</comment>